<keyword evidence="2" id="KW-1185">Reference proteome</keyword>
<name>A0ABY3WC21_9MICC</name>
<proteinExistence type="predicted"/>
<gene>
    <name evidence="1" type="ORF">MNQ99_07215</name>
</gene>
<organism evidence="1 2">
    <name type="scientific">Arthrobacter sulfonylureivorans</name>
    <dbReference type="NCBI Taxonomy" id="2486855"/>
    <lineage>
        <taxon>Bacteria</taxon>
        <taxon>Bacillati</taxon>
        <taxon>Actinomycetota</taxon>
        <taxon>Actinomycetes</taxon>
        <taxon>Micrococcales</taxon>
        <taxon>Micrococcaceae</taxon>
        <taxon>Arthrobacter</taxon>
    </lineage>
</organism>
<sequence>MFVSIMQLTLILHVRNTLIDAAGSGARYGTLADRGAADAQERTVALISAALTGDYAQDVHVEEILRSGVRTLRVTVRAPLPALGLIGPRGALEVDGHAAIPR</sequence>
<dbReference type="Proteomes" id="UP000829069">
    <property type="component" value="Chromosome"/>
</dbReference>
<protein>
    <submittedName>
        <fullName evidence="1">Pilus assembly protein</fullName>
    </submittedName>
</protein>
<dbReference type="EMBL" id="CP093326">
    <property type="protein sequence ID" value="UNK47571.1"/>
    <property type="molecule type" value="Genomic_DNA"/>
</dbReference>
<accession>A0ABY3WC21</accession>
<evidence type="ECO:0000313" key="2">
    <source>
        <dbReference type="Proteomes" id="UP000829069"/>
    </source>
</evidence>
<reference evidence="1 2" key="1">
    <citation type="submission" date="2022-03" db="EMBL/GenBank/DDBJ databases">
        <title>Isotopic signatures of nitrous oxide derived from detoxification processes.</title>
        <authorList>
            <person name="Behrendt U."/>
            <person name="Buchen C."/>
            <person name="Well R."/>
            <person name="Ulrich A."/>
            <person name="Rohe L."/>
            <person name="Kolb S."/>
            <person name="Schloter M."/>
            <person name="Horn M.A."/>
            <person name="Augustin J."/>
        </authorList>
    </citation>
    <scope>NUCLEOTIDE SEQUENCE [LARGE SCALE GENOMIC DNA]</scope>
    <source>
        <strain evidence="1 2">S4-C24</strain>
    </source>
</reference>
<evidence type="ECO:0000313" key="1">
    <source>
        <dbReference type="EMBL" id="UNK47571.1"/>
    </source>
</evidence>